<dbReference type="CDD" id="cd06671">
    <property type="entry name" value="PDZ7_MUPP1-PD6_PATJ-like"/>
    <property type="match status" value="1"/>
</dbReference>
<feature type="domain" description="PDZ" evidence="20">
    <location>
        <begin position="1355"/>
        <end position="1436"/>
    </location>
</feature>
<evidence type="ECO:0000259" key="21">
    <source>
        <dbReference type="PROSITE" id="PS51022"/>
    </source>
</evidence>
<dbReference type="Pfam" id="PF00595">
    <property type="entry name" value="PDZ"/>
    <property type="match status" value="10"/>
</dbReference>
<keyword evidence="12" id="KW-0472">Membrane</keyword>
<feature type="domain" description="L27" evidence="21">
    <location>
        <begin position="3"/>
        <end position="63"/>
    </location>
</feature>
<evidence type="ECO:0000256" key="6">
    <source>
        <dbReference type="ARBA" id="ARBA00022481"/>
    </source>
</evidence>
<dbReference type="InterPro" id="IPR001478">
    <property type="entry name" value="PDZ"/>
</dbReference>
<evidence type="ECO:0000256" key="19">
    <source>
        <dbReference type="SAM" id="MobiDB-lite"/>
    </source>
</evidence>
<keyword evidence="23" id="KW-1185">Reference proteome</keyword>
<dbReference type="FunFam" id="2.30.42.10:FF:000051">
    <property type="entry name" value="Multiple PDZ domain protein isoform X1"/>
    <property type="match status" value="1"/>
</dbReference>
<name>A0A8C8SHX9_9SAUR</name>
<dbReference type="Gene3D" id="1.10.287.650">
    <property type="entry name" value="L27 domain"/>
    <property type="match status" value="1"/>
</dbReference>
<dbReference type="CDD" id="cd06668">
    <property type="entry name" value="PDZ4_MUPP1-like"/>
    <property type="match status" value="1"/>
</dbReference>
<dbReference type="GO" id="GO:0120192">
    <property type="term" value="P:tight junction assembly"/>
    <property type="evidence" value="ECO:0007669"/>
    <property type="project" value="TreeGrafter"/>
</dbReference>
<dbReference type="FunFam" id="2.30.42.10:FF:000072">
    <property type="entry name" value="multiple PDZ domain protein isoform X1"/>
    <property type="match status" value="1"/>
</dbReference>
<evidence type="ECO:0000313" key="23">
    <source>
        <dbReference type="Proteomes" id="UP000694393"/>
    </source>
</evidence>
<dbReference type="CDD" id="cd06673">
    <property type="entry name" value="PDZ10_MUPP1-PDZ8_PATJ-like"/>
    <property type="match status" value="1"/>
</dbReference>
<evidence type="ECO:0000256" key="2">
    <source>
        <dbReference type="ARBA" id="ARBA00004279"/>
    </source>
</evidence>
<dbReference type="PANTHER" id="PTHR19964">
    <property type="entry name" value="MULTIPLE PDZ DOMAIN PROTEIN"/>
    <property type="match status" value="1"/>
</dbReference>
<keyword evidence="13" id="KW-0966">Cell projection</keyword>
<evidence type="ECO:0000256" key="4">
    <source>
        <dbReference type="ARBA" id="ARBA00022427"/>
    </source>
</evidence>
<reference evidence="22" key="1">
    <citation type="submission" date="2025-08" db="UniProtKB">
        <authorList>
            <consortium name="Ensembl"/>
        </authorList>
    </citation>
    <scope>IDENTIFICATION</scope>
</reference>
<dbReference type="SUPFAM" id="SSF101288">
    <property type="entry name" value="L27 domain"/>
    <property type="match status" value="1"/>
</dbReference>
<dbReference type="InterPro" id="IPR004172">
    <property type="entry name" value="L27_dom"/>
</dbReference>
<reference evidence="22" key="2">
    <citation type="submission" date="2025-09" db="UniProtKB">
        <authorList>
            <consortium name="Ensembl"/>
        </authorList>
    </citation>
    <scope>IDENTIFICATION</scope>
</reference>
<dbReference type="Pfam" id="PF09045">
    <property type="entry name" value="L27_2"/>
    <property type="match status" value="1"/>
</dbReference>
<evidence type="ECO:0000256" key="10">
    <source>
        <dbReference type="ARBA" id="ARBA00022949"/>
    </source>
</evidence>
<keyword evidence="10" id="KW-0965">Cell junction</keyword>
<evidence type="ECO:0000256" key="16">
    <source>
        <dbReference type="ARBA" id="ARBA00057502"/>
    </source>
</evidence>
<keyword evidence="8" id="KW-0771">Synaptosome</keyword>
<evidence type="ECO:0000256" key="12">
    <source>
        <dbReference type="ARBA" id="ARBA00023136"/>
    </source>
</evidence>
<feature type="compositionally biased region" description="Polar residues" evidence="19">
    <location>
        <begin position="1319"/>
        <end position="1337"/>
    </location>
</feature>
<dbReference type="CDD" id="cd06674">
    <property type="entry name" value="PDZ11_MUPP1-PDZ9_PATJ-like"/>
    <property type="match status" value="1"/>
</dbReference>
<keyword evidence="9" id="KW-0677">Repeat</keyword>
<feature type="domain" description="PDZ" evidence="20">
    <location>
        <begin position="662"/>
        <end position="737"/>
    </location>
</feature>
<evidence type="ECO:0000256" key="11">
    <source>
        <dbReference type="ARBA" id="ARBA00023018"/>
    </source>
</evidence>
<dbReference type="CDD" id="cd06672">
    <property type="entry name" value="PDZ8_MUPP1-PDZ7_PATJ-PDZ2_INAD-like"/>
    <property type="match status" value="1"/>
</dbReference>
<evidence type="ECO:0000256" key="9">
    <source>
        <dbReference type="ARBA" id="ARBA00022737"/>
    </source>
</evidence>
<proteinExistence type="predicted"/>
<keyword evidence="5" id="KW-1003">Cell membrane</keyword>
<feature type="region of interest" description="Disordered" evidence="19">
    <location>
        <begin position="1432"/>
        <end position="1461"/>
    </location>
</feature>
<dbReference type="Pfam" id="PF16667">
    <property type="entry name" value="MPDZ_u10"/>
    <property type="match status" value="1"/>
</dbReference>
<feature type="domain" description="PDZ" evidence="20">
    <location>
        <begin position="878"/>
        <end position="946"/>
    </location>
</feature>
<dbReference type="FunFam" id="2.30.42.10:FF:000058">
    <property type="entry name" value="multiple PDZ domain protein isoform X1"/>
    <property type="match status" value="1"/>
</dbReference>
<feature type="domain" description="PDZ" evidence="20">
    <location>
        <begin position="1568"/>
        <end position="1650"/>
    </location>
</feature>
<evidence type="ECO:0000256" key="15">
    <source>
        <dbReference type="ARBA" id="ARBA00034105"/>
    </source>
</evidence>
<dbReference type="InterPro" id="IPR036892">
    <property type="entry name" value="L27_dom_sf"/>
</dbReference>
<dbReference type="GO" id="GO:0005737">
    <property type="term" value="C:cytoplasm"/>
    <property type="evidence" value="ECO:0007669"/>
    <property type="project" value="TreeGrafter"/>
</dbReference>
<comment type="subcellular location">
    <subcellularLocation>
        <location evidence="1">Apical cell membrane</location>
    </subcellularLocation>
    <subcellularLocation>
        <location evidence="3">Cell junction</location>
        <location evidence="3">Tight junction</location>
    </subcellularLocation>
    <subcellularLocation>
        <location evidence="2">Cell projection</location>
        <location evidence="2">Dendrite</location>
    </subcellularLocation>
    <subcellularLocation>
        <location evidence="15">Postsynaptic density</location>
    </subcellularLocation>
    <subcellularLocation>
        <location evidence="14">Synapse</location>
        <location evidence="14">Synaptosome</location>
    </subcellularLocation>
</comment>
<dbReference type="GO" id="GO:0030425">
    <property type="term" value="C:dendrite"/>
    <property type="evidence" value="ECO:0007669"/>
    <property type="project" value="UniProtKB-SubCell"/>
</dbReference>
<evidence type="ECO:0000256" key="18">
    <source>
        <dbReference type="ARBA" id="ARBA00075678"/>
    </source>
</evidence>
<dbReference type="PROSITE" id="PS51022">
    <property type="entry name" value="L27"/>
    <property type="match status" value="1"/>
</dbReference>
<feature type="domain" description="PDZ" evidence="20">
    <location>
        <begin position="1222"/>
        <end position="1305"/>
    </location>
</feature>
<dbReference type="CDD" id="cd06791">
    <property type="entry name" value="PDZ3_MUPP1-like"/>
    <property type="match status" value="1"/>
</dbReference>
<dbReference type="GO" id="GO:0005923">
    <property type="term" value="C:bicellular tight junction"/>
    <property type="evidence" value="ECO:0007669"/>
    <property type="project" value="UniProtKB-SubCell"/>
</dbReference>
<evidence type="ECO:0000259" key="20">
    <source>
        <dbReference type="PROSITE" id="PS50106"/>
    </source>
</evidence>
<evidence type="ECO:0000256" key="13">
    <source>
        <dbReference type="ARBA" id="ARBA00023273"/>
    </source>
</evidence>
<dbReference type="CDD" id="cd06670">
    <property type="entry name" value="PDZ6_MUPP1-like"/>
    <property type="match status" value="1"/>
</dbReference>
<evidence type="ECO:0000256" key="3">
    <source>
        <dbReference type="ARBA" id="ARBA00004435"/>
    </source>
</evidence>
<keyword evidence="4" id="KW-0796">Tight junction</keyword>
<dbReference type="CDD" id="cd06689">
    <property type="entry name" value="PDZ1_MUPP1-like"/>
    <property type="match status" value="1"/>
</dbReference>
<protein>
    <recommendedName>
        <fullName evidence="17">Multiple PDZ domain protein</fullName>
    </recommendedName>
    <alternativeName>
        <fullName evidence="18">Multi-PDZ domain protein 1</fullName>
    </alternativeName>
</protein>
<dbReference type="FunFam" id="2.30.42.10:FF:000070">
    <property type="entry name" value="Multiple PDZ domain protein"/>
    <property type="match status" value="1"/>
</dbReference>
<feature type="region of interest" description="Disordered" evidence="19">
    <location>
        <begin position="343"/>
        <end position="363"/>
    </location>
</feature>
<dbReference type="GO" id="GO:0014069">
    <property type="term" value="C:postsynaptic density"/>
    <property type="evidence" value="ECO:0007669"/>
    <property type="project" value="UniProtKB-SubCell"/>
</dbReference>
<evidence type="ECO:0000256" key="1">
    <source>
        <dbReference type="ARBA" id="ARBA00004221"/>
    </source>
</evidence>
<dbReference type="CDD" id="cd10817">
    <property type="entry name" value="PDZ9_MUPP1-like"/>
    <property type="match status" value="1"/>
</dbReference>
<evidence type="ECO:0000256" key="7">
    <source>
        <dbReference type="ARBA" id="ARBA00022553"/>
    </source>
</evidence>
<feature type="domain" description="PDZ" evidence="20">
    <location>
        <begin position="141"/>
        <end position="228"/>
    </location>
</feature>
<dbReference type="SMART" id="SM00228">
    <property type="entry name" value="PDZ"/>
    <property type="match status" value="12"/>
</dbReference>
<dbReference type="InterPro" id="IPR036034">
    <property type="entry name" value="PDZ_sf"/>
</dbReference>
<evidence type="ECO:0000256" key="8">
    <source>
        <dbReference type="ARBA" id="ARBA00022599"/>
    </source>
</evidence>
<feature type="region of interest" description="Disordered" evidence="19">
    <location>
        <begin position="1317"/>
        <end position="1337"/>
    </location>
</feature>
<keyword evidence="6" id="KW-0488">Methylation</keyword>
<feature type="domain" description="PDZ" evidence="20">
    <location>
        <begin position="1472"/>
        <end position="1555"/>
    </location>
</feature>
<comment type="function">
    <text evidence="16">Member of the NMDAR signaling complex that may play a role in control of AMPAR potentiation and synaptic plasticity in excitatory synapses. Promotes clustering of HT2RC at the cell surface.</text>
</comment>
<dbReference type="FunFam" id="2.30.42.10:FF:000093">
    <property type="entry name" value="multiple PDZ domain protein isoform X1"/>
    <property type="match status" value="1"/>
</dbReference>
<dbReference type="InterPro" id="IPR032078">
    <property type="entry name" value="MPDZ_u10"/>
</dbReference>
<dbReference type="InterPro" id="IPR051342">
    <property type="entry name" value="PDZ_scaffold"/>
</dbReference>
<dbReference type="SUPFAM" id="SSF50156">
    <property type="entry name" value="PDZ domain-like"/>
    <property type="match status" value="13"/>
</dbReference>
<dbReference type="FunFam" id="2.30.42.10:FF:000057">
    <property type="entry name" value="multiple PDZ domain protein isoform X1"/>
    <property type="match status" value="1"/>
</dbReference>
<feature type="domain" description="PDZ" evidence="20">
    <location>
        <begin position="261"/>
        <end position="341"/>
    </location>
</feature>
<evidence type="ECO:0000313" key="22">
    <source>
        <dbReference type="Ensembl" id="ENSPCEP00000022018.1"/>
    </source>
</evidence>
<evidence type="ECO:0000256" key="14">
    <source>
        <dbReference type="ARBA" id="ARBA00034102"/>
    </source>
</evidence>
<keyword evidence="11" id="KW-0770">Synapse</keyword>
<dbReference type="CDD" id="cd06669">
    <property type="entry name" value="PDZ5_MUPP1-like"/>
    <property type="match status" value="1"/>
</dbReference>
<dbReference type="InterPro" id="IPR015132">
    <property type="entry name" value="L27_2"/>
</dbReference>
<feature type="domain" description="PDZ" evidence="20">
    <location>
        <begin position="1036"/>
        <end position="1124"/>
    </location>
</feature>
<evidence type="ECO:0000256" key="17">
    <source>
        <dbReference type="ARBA" id="ARBA00073626"/>
    </source>
</evidence>
<evidence type="ECO:0000256" key="5">
    <source>
        <dbReference type="ARBA" id="ARBA00022475"/>
    </source>
</evidence>
<feature type="domain" description="PDZ" evidence="20">
    <location>
        <begin position="372"/>
        <end position="458"/>
    </location>
</feature>
<feature type="domain" description="PDZ" evidence="20">
    <location>
        <begin position="514"/>
        <end position="595"/>
    </location>
</feature>
<dbReference type="PROSITE" id="PS50106">
    <property type="entry name" value="PDZ"/>
    <property type="match status" value="11"/>
</dbReference>
<dbReference type="Gene3D" id="2.30.42.10">
    <property type="match status" value="13"/>
</dbReference>
<dbReference type="GO" id="GO:0016324">
    <property type="term" value="C:apical plasma membrane"/>
    <property type="evidence" value="ECO:0007669"/>
    <property type="project" value="UniProtKB-SubCell"/>
</dbReference>
<dbReference type="PANTHER" id="PTHR19964:SF10">
    <property type="entry name" value="MULTIPLE PDZ DOMAIN PROTEIN"/>
    <property type="match status" value="1"/>
</dbReference>
<organism evidence="22 23">
    <name type="scientific">Pelusios castaneus</name>
    <name type="common">West African mud turtle</name>
    <dbReference type="NCBI Taxonomy" id="367368"/>
    <lineage>
        <taxon>Eukaryota</taxon>
        <taxon>Metazoa</taxon>
        <taxon>Chordata</taxon>
        <taxon>Craniata</taxon>
        <taxon>Vertebrata</taxon>
        <taxon>Euteleostomi</taxon>
        <taxon>Archelosauria</taxon>
        <taxon>Testudinata</taxon>
        <taxon>Testudines</taxon>
        <taxon>Pleurodira</taxon>
        <taxon>Pelomedusidae</taxon>
        <taxon>Pelusios</taxon>
    </lineage>
</organism>
<dbReference type="Proteomes" id="UP000694393">
    <property type="component" value="Unplaced"/>
</dbReference>
<dbReference type="SMART" id="SM00569">
    <property type="entry name" value="L27"/>
    <property type="match status" value="1"/>
</dbReference>
<dbReference type="FunFam" id="2.30.42.10:FF:000038">
    <property type="entry name" value="Multiple PDZ domain protein isoform X1"/>
    <property type="match status" value="1"/>
</dbReference>
<dbReference type="Ensembl" id="ENSPCET00000022768.1">
    <property type="protein sequence ID" value="ENSPCEP00000022018.1"/>
    <property type="gene ID" value="ENSPCEG00000007923.1"/>
</dbReference>
<keyword evidence="7" id="KW-0597">Phosphoprotein</keyword>
<accession>A0A8C8SHX9</accession>
<sequence>MDVIADTHRALQAVERLQAKLRERGDITNEEKLSLLKSVLQSPLFSQILNLQTSVHQLKDQVNVAPSIHSTGEFPQLPHHGAIVGSLPYNEPYLLAQQNGNPANVPDASVRSVTPQINGRSYSDELEQLIRNMSQGRYVEILELVKPPSGGLGFSVVGLKSENRGELGIFVQEIQEGSVAHRDGRLKEADQILAINGQALDQTITHQQAICILQKAKDDVQLVVARGSLPQLVSPVVSRSPSAASTVSAHSNPVHWQHVETIELVNDGSGLGFGIVGGKSTGVIVKTILPGGVADQHGRLCSGDHILKIGDTDLAGMSSEQVAQVLRQCGNRVKLVIARGPIEEPPPPVVPPDTSSSPYCQHHPSDNGEKFDVELTKNLQGLGITIAGYIGDKISEPSGIFVKSITKGSAVEHDGRIHVGDQIIAVDGTNLQGFTNQQAVEVLRHTGQTVQLTLIRRGLKQEAHIQPHEDFSAAVEKDLIFQTMDNGYQLTSTGEAALQNKWQRIMGTNYEIVVAEVNKFSESSGLGISLEATVGHHFIRSVLPEGPVGRCGKLFSGDELLEVNEIPLLGENHKDVVNILKELPIKVTMVCCRPIALPISHSELDNLTISEVQLTEKSHVDLGEFIGSSETEGIGLEMDDVGQNTDEVQGSALAMWETEIQHVELEKGSMGLGFSILDYQDPVDPTNTVIVIRSLVPGGVAEQDGRLLPGDRLMFVNDINLENGSLEEAVQALKGAPVGTVRIGVAKPLPLSPEEGYVSAKEDSFFYTAQSLEEEGPVDAALFHAELALVTDLADESTFESQYTSDNDDTFQASVLALHGSACSYGLNYSLSLPSSTPKVKRKDNFIDVYLIEKSCLTSTTEGSSTIQNAPKNMHEKTITIAKGNSSLGMTVSSNKDGSGTIVRSIIHGGSISRDGRIGVGDCILSINEETTTSLTNAQARAMLRRHSLIGPEIKSSPAPADDQAPFYVITYVPAEHLEEYKAGLGQQPEEAMPFDLFSTHTVSREIPELPEREEGEGEESELQNAAYSHWNQPRRIELWREPSKSLGISIVGGRGMGSRLSNGEVMRGIFIKHVLEDSPAGKNGTLKTGDRIVEVDGIDLRDASHEQAVEAIRKAGNPVVFMVQSIINRQRMNNKSQLQEKLQNSNLYADSLQFQSESEPEKTSFSNLPLPPPSAFSGMNCEVAQSSSIKTPENVEDDDEFGYSWKKITQRYGNLPGDLNVIELEKGRTGLGLSLAGNKDRSRMSVFIVGIDPNGAAGKDGRLRIADELLEINGQILYGRTHQNASSIIKCAPSKVKIIFIRNKDAVNQMAVCPGKSVESSSSTTGTPQIQEDEPSATNTVTALDFNIYKNIQHVELPKDQGGLGIAISEEDTLNGMVIKSLTEHGAAAKDGRIRVGDQILAVDDEAVVGYPLEKFISLLKTPKTTVKLTINSPEHDSQTSLQTPPPRSSTPATLASDPATCPIIPGCETTIDISKGRTGLGLSIVGGADTLLGAIIIHEVYEEGAASKDGRLWAGDQILEVNGIDLRNATHDEAINVLRQTPQKVRLTVYRDEAQYKEEDMYDLLNVELQKKPGKGLGLSIVGKRNDTGVFVSDIVKGGIADADGRLMQGDQILTVNGEDVRNANQEAVAALLKCSLGIVRLEVGRIKAGPFHSERRTSQSSQVCNCEAVRLSSFSFPAFGSNPSEVFESGLKKNYLNLFSLLKQGPADSLGVSIAGGVGSPLGDVPIFIAMMHPNGVAAKTQKLRRLVLVSSPILSHFTAIYNVLSQVVAGGDVSVVTGQQQDPPTSSLSFAGLTSSSIFQDDLGPPQYKTITLDRGQDGLGFSIVGGYGSPHGDLPIYVKTVFAKVSAQECRCHLKQCLQFVAYNLSKLGPIFRILSLLTSMSSCALKHLDLSM</sequence>
<dbReference type="CDD" id="cd06667">
    <property type="entry name" value="PDZ2_MUPP1-like"/>
    <property type="match status" value="1"/>
</dbReference>